<keyword evidence="4" id="KW-1185">Reference proteome</keyword>
<feature type="transmembrane region" description="Helical" evidence="1">
    <location>
        <begin position="20"/>
        <end position="46"/>
    </location>
</feature>
<dbReference type="InterPro" id="IPR028087">
    <property type="entry name" value="Tad_N"/>
</dbReference>
<name>A0A4R8W1K6_9MICO</name>
<gene>
    <name evidence="3" type="ORF">E3O42_16235</name>
</gene>
<protein>
    <recommendedName>
        <fullName evidence="2">Putative Flp pilus-assembly TadG-like N-terminal domain-containing protein</fullName>
    </recommendedName>
</protein>
<evidence type="ECO:0000313" key="4">
    <source>
        <dbReference type="Proteomes" id="UP000297907"/>
    </source>
</evidence>
<feature type="domain" description="Putative Flp pilus-assembly TadG-like N-terminal" evidence="2">
    <location>
        <begin position="18"/>
        <end position="63"/>
    </location>
</feature>
<dbReference type="Proteomes" id="UP000297907">
    <property type="component" value="Unassembled WGS sequence"/>
</dbReference>
<dbReference type="EMBL" id="SOFL01000053">
    <property type="protein sequence ID" value="TFB97486.1"/>
    <property type="molecule type" value="Genomic_DNA"/>
</dbReference>
<evidence type="ECO:0000259" key="2">
    <source>
        <dbReference type="Pfam" id="PF13400"/>
    </source>
</evidence>
<organism evidence="3 4">
    <name type="scientific">Cryobacterium adonitolivorans</name>
    <dbReference type="NCBI Taxonomy" id="1259189"/>
    <lineage>
        <taxon>Bacteria</taxon>
        <taxon>Bacillati</taxon>
        <taxon>Actinomycetota</taxon>
        <taxon>Actinomycetes</taxon>
        <taxon>Micrococcales</taxon>
        <taxon>Microbacteriaceae</taxon>
        <taxon>Cryobacterium</taxon>
    </lineage>
</organism>
<keyword evidence="1" id="KW-0472">Membrane</keyword>
<keyword evidence="1" id="KW-1133">Transmembrane helix</keyword>
<dbReference type="OrthoDB" id="4808490at2"/>
<comment type="caution">
    <text evidence="3">The sequence shown here is derived from an EMBL/GenBank/DDBJ whole genome shotgun (WGS) entry which is preliminary data.</text>
</comment>
<sequence>MAHRTDSGVGRGDRSEDGSTLLLTIFYGFLALLVVLIVVAATSLYLERKKLFTLADGAALAAAESFTLDSVEIEDGELHAALTTGEIRAAATAYLAAAPHPGIDNLVLARADTADGQSATITLRAWWRPPVVTLFVPDGLPVEVTAVARSVFH</sequence>
<accession>A0A4R8W1K6</accession>
<keyword evidence="1" id="KW-0812">Transmembrane</keyword>
<proteinExistence type="predicted"/>
<evidence type="ECO:0000313" key="3">
    <source>
        <dbReference type="EMBL" id="TFB97486.1"/>
    </source>
</evidence>
<dbReference type="Pfam" id="PF13400">
    <property type="entry name" value="Tad"/>
    <property type="match status" value="1"/>
</dbReference>
<dbReference type="RefSeq" id="WP_134454994.1">
    <property type="nucleotide sequence ID" value="NZ_SOFL01000053.1"/>
</dbReference>
<evidence type="ECO:0000256" key="1">
    <source>
        <dbReference type="SAM" id="Phobius"/>
    </source>
</evidence>
<reference evidence="3 4" key="1">
    <citation type="submission" date="2019-03" db="EMBL/GenBank/DDBJ databases">
        <title>Genomics of glacier-inhabiting Cryobacterium strains.</title>
        <authorList>
            <person name="Liu Q."/>
            <person name="Xin Y.-H."/>
        </authorList>
    </citation>
    <scope>NUCLEOTIDE SEQUENCE [LARGE SCALE GENOMIC DNA]</scope>
    <source>
        <strain evidence="3 4">RHLS22-1</strain>
    </source>
</reference>
<dbReference type="AlphaFoldDB" id="A0A4R8W1K6"/>